<dbReference type="STRING" id="1200352.A606_05740"/>
<protein>
    <recommendedName>
        <fullName evidence="7">ABC-2 type transporter transmembrane domain-containing protein</fullName>
    </recommendedName>
</protein>
<dbReference type="AlphaFoldDB" id="S4XGL6"/>
<accession>S4XGL6</accession>
<dbReference type="eggNOG" id="COG0842">
    <property type="taxonomic scope" value="Bacteria"/>
</dbReference>
<dbReference type="GO" id="GO:0140359">
    <property type="term" value="F:ABC-type transporter activity"/>
    <property type="evidence" value="ECO:0007669"/>
    <property type="project" value="InterPro"/>
</dbReference>
<feature type="transmembrane region" description="Helical" evidence="6">
    <location>
        <begin position="153"/>
        <end position="176"/>
    </location>
</feature>
<sequence length="266" mass="27830">MSPTRHATDRFTPGTFAPRPAPAPAGKLLRSQAKIETLLFLRHGEQQLVSLVIPVGMLIVFSLLPVTDLDNPVDEIFPMTLGVALMSAGFTGQSIAVAFDRRYGALKRIGASGIPTWALIGGKVAAVLAAVVMQLVLLTAIALLLGWRPDSAGILPAAVFILVGAATFTALGLLLGGTLSSDLVLALGNTIWFLLMGAAVVTVLDPDMPRIAEDALGLLPSVALTHGLVDASNGSFTPVSLLILLVWGVAGTLAALRWFSFTMDRD</sequence>
<feature type="transmembrane region" description="Helical" evidence="6">
    <location>
        <begin position="120"/>
        <end position="147"/>
    </location>
</feature>
<keyword evidence="2 6" id="KW-0812">Transmembrane</keyword>
<dbReference type="InterPro" id="IPR051784">
    <property type="entry name" value="Nod_factor_ABC_transporter"/>
</dbReference>
<feature type="transmembrane region" description="Helical" evidence="6">
    <location>
        <begin position="76"/>
        <end position="99"/>
    </location>
</feature>
<dbReference type="OrthoDB" id="160207at2"/>
<reference evidence="8 9" key="1">
    <citation type="submission" date="2012-06" db="EMBL/GenBank/DDBJ databases">
        <title>Complete genome sequence of Corynebacterium terpenotabidum Y-11 (=DSM 44721).</title>
        <authorList>
            <person name="Ruckert C."/>
            <person name="Albersmeier A."/>
            <person name="Al-Dilaimi A."/>
            <person name="Szczepanowski R."/>
            <person name="Kalinowski J."/>
        </authorList>
    </citation>
    <scope>NUCLEOTIDE SEQUENCE [LARGE SCALE GENOMIC DNA]</scope>
    <source>
        <strain evidence="8 9">Y-11</strain>
    </source>
</reference>
<evidence type="ECO:0000256" key="2">
    <source>
        <dbReference type="ARBA" id="ARBA00022692"/>
    </source>
</evidence>
<name>S4XGL6_9CORY</name>
<dbReference type="Proteomes" id="UP000014809">
    <property type="component" value="Chromosome"/>
</dbReference>
<feature type="transmembrane region" description="Helical" evidence="6">
    <location>
        <begin position="239"/>
        <end position="259"/>
    </location>
</feature>
<organism evidence="8 9">
    <name type="scientific">Corynebacterium terpenotabidum Y-11</name>
    <dbReference type="NCBI Taxonomy" id="1200352"/>
    <lineage>
        <taxon>Bacteria</taxon>
        <taxon>Bacillati</taxon>
        <taxon>Actinomycetota</taxon>
        <taxon>Actinomycetes</taxon>
        <taxon>Mycobacteriales</taxon>
        <taxon>Corynebacteriaceae</taxon>
        <taxon>Corynebacterium</taxon>
    </lineage>
</organism>
<keyword evidence="9" id="KW-1185">Reference proteome</keyword>
<keyword evidence="4 6" id="KW-0472">Membrane</keyword>
<evidence type="ECO:0000256" key="4">
    <source>
        <dbReference type="ARBA" id="ARBA00023136"/>
    </source>
</evidence>
<feature type="transmembrane region" description="Helical" evidence="6">
    <location>
        <begin position="183"/>
        <end position="204"/>
    </location>
</feature>
<comment type="subcellular location">
    <subcellularLocation>
        <location evidence="1">Membrane</location>
        <topology evidence="1">Multi-pass membrane protein</topology>
    </subcellularLocation>
</comment>
<evidence type="ECO:0000256" key="6">
    <source>
        <dbReference type="SAM" id="Phobius"/>
    </source>
</evidence>
<dbReference type="PATRIC" id="fig|1200352.3.peg.1162"/>
<dbReference type="PANTHER" id="PTHR43229:SF2">
    <property type="entry name" value="NODULATION PROTEIN J"/>
    <property type="match status" value="1"/>
</dbReference>
<evidence type="ECO:0000313" key="8">
    <source>
        <dbReference type="EMBL" id="AGP30795.1"/>
    </source>
</evidence>
<keyword evidence="3 6" id="KW-1133">Transmembrane helix</keyword>
<dbReference type="HOGENOM" id="CLU_039483_4_1_11"/>
<gene>
    <name evidence="8" type="ORF">A606_05740</name>
</gene>
<feature type="transmembrane region" description="Helical" evidence="6">
    <location>
        <begin position="48"/>
        <end position="64"/>
    </location>
</feature>
<evidence type="ECO:0000259" key="7">
    <source>
        <dbReference type="Pfam" id="PF12698"/>
    </source>
</evidence>
<dbReference type="EMBL" id="CP003696">
    <property type="protein sequence ID" value="AGP30795.1"/>
    <property type="molecule type" value="Genomic_DNA"/>
</dbReference>
<dbReference type="InterPro" id="IPR013525">
    <property type="entry name" value="ABC2_TM"/>
</dbReference>
<proteinExistence type="predicted"/>
<dbReference type="Pfam" id="PF12698">
    <property type="entry name" value="ABC2_membrane_3"/>
    <property type="match status" value="1"/>
</dbReference>
<evidence type="ECO:0000256" key="1">
    <source>
        <dbReference type="ARBA" id="ARBA00004141"/>
    </source>
</evidence>
<dbReference type="PANTHER" id="PTHR43229">
    <property type="entry name" value="NODULATION PROTEIN J"/>
    <property type="match status" value="1"/>
</dbReference>
<feature type="region of interest" description="Disordered" evidence="5">
    <location>
        <begin position="1"/>
        <end position="24"/>
    </location>
</feature>
<dbReference type="RefSeq" id="WP_020441156.1">
    <property type="nucleotide sequence ID" value="NC_021663.1"/>
</dbReference>
<dbReference type="GO" id="GO:0016020">
    <property type="term" value="C:membrane"/>
    <property type="evidence" value="ECO:0007669"/>
    <property type="project" value="UniProtKB-SubCell"/>
</dbReference>
<feature type="domain" description="ABC-2 type transporter transmembrane" evidence="7">
    <location>
        <begin position="80"/>
        <end position="256"/>
    </location>
</feature>
<dbReference type="KEGG" id="cter:A606_05740"/>
<evidence type="ECO:0000313" key="9">
    <source>
        <dbReference type="Proteomes" id="UP000014809"/>
    </source>
</evidence>
<evidence type="ECO:0000256" key="3">
    <source>
        <dbReference type="ARBA" id="ARBA00022989"/>
    </source>
</evidence>
<evidence type="ECO:0000256" key="5">
    <source>
        <dbReference type="SAM" id="MobiDB-lite"/>
    </source>
</evidence>